<gene>
    <name evidence="2" type="ORF">ECRASSUSDP1_LOCUS1277</name>
</gene>
<evidence type="ECO:0000256" key="1">
    <source>
        <dbReference type="SAM" id="MobiDB-lite"/>
    </source>
</evidence>
<proteinExistence type="predicted"/>
<dbReference type="AlphaFoldDB" id="A0AAD1U0K5"/>
<feature type="region of interest" description="Disordered" evidence="1">
    <location>
        <begin position="145"/>
        <end position="169"/>
    </location>
</feature>
<organism evidence="2 3">
    <name type="scientific">Euplotes crassus</name>
    <dbReference type="NCBI Taxonomy" id="5936"/>
    <lineage>
        <taxon>Eukaryota</taxon>
        <taxon>Sar</taxon>
        <taxon>Alveolata</taxon>
        <taxon>Ciliophora</taxon>
        <taxon>Intramacronucleata</taxon>
        <taxon>Spirotrichea</taxon>
        <taxon>Hypotrichia</taxon>
        <taxon>Euplotida</taxon>
        <taxon>Euplotidae</taxon>
        <taxon>Moneuplotes</taxon>
    </lineage>
</organism>
<dbReference type="EMBL" id="CAMPGE010001206">
    <property type="protein sequence ID" value="CAI2359982.1"/>
    <property type="molecule type" value="Genomic_DNA"/>
</dbReference>
<dbReference type="Proteomes" id="UP001295684">
    <property type="component" value="Unassembled WGS sequence"/>
</dbReference>
<keyword evidence="3" id="KW-1185">Reference proteome</keyword>
<evidence type="ECO:0000313" key="2">
    <source>
        <dbReference type="EMBL" id="CAI2359982.1"/>
    </source>
</evidence>
<evidence type="ECO:0000313" key="3">
    <source>
        <dbReference type="Proteomes" id="UP001295684"/>
    </source>
</evidence>
<feature type="region of interest" description="Disordered" evidence="1">
    <location>
        <begin position="182"/>
        <end position="225"/>
    </location>
</feature>
<sequence length="469" mass="54634">MNCSQCNQEVRDIWYEMESDMYFCYSCKIDHQKKYLFDKFVHMKPKTSLSQGVEIVKGTLNLCAEALSKKFKESIPPRLQQETSSIEIKLDNYKRELGRMNSLLEAQEVDQANYNYIKILKDIFQTDCFFNFWVNEITKLIESQRNGKDIQEDSSELLPDLSSINPEEDSKNSLYFSNVQLSQNQGRNPSESSRLIQQEEGKVNRRYFGDPEEEEQTSIKPKQGLHEYSNYTNSSFLDKKEKSSVEINLSESEEESYSLAKINSVHSFKIIENEQNWLTDHFNSCPDLCAKLLDEKTYEIDCSNLEQQDLLEFDKKDPVLPELARISFTNIPPYLYSLKELLRDRIRNKVSTLEFSWSKEVSADEYMESITQAVKHVSRNILLTNFILKDFSLLADLFHTHFINPMKCIDNLKKIISNWKAIPVKQSIPIVIEISKAEKGEEDTIVASLEEKNILICWRAINNDKSNRA</sequence>
<feature type="compositionally biased region" description="Polar residues" evidence="1">
    <location>
        <begin position="182"/>
        <end position="196"/>
    </location>
</feature>
<accession>A0AAD1U0K5</accession>
<comment type="caution">
    <text evidence="2">The sequence shown here is derived from an EMBL/GenBank/DDBJ whole genome shotgun (WGS) entry which is preliminary data.</text>
</comment>
<name>A0AAD1U0K5_EUPCR</name>
<protein>
    <submittedName>
        <fullName evidence="2">Uncharacterized protein</fullName>
    </submittedName>
</protein>
<feature type="compositionally biased region" description="Basic and acidic residues" evidence="1">
    <location>
        <begin position="197"/>
        <end position="209"/>
    </location>
</feature>
<reference evidence="2" key="1">
    <citation type="submission" date="2023-07" db="EMBL/GenBank/DDBJ databases">
        <authorList>
            <consortium name="AG Swart"/>
            <person name="Singh M."/>
            <person name="Singh A."/>
            <person name="Seah K."/>
            <person name="Emmerich C."/>
        </authorList>
    </citation>
    <scope>NUCLEOTIDE SEQUENCE</scope>
    <source>
        <strain evidence="2">DP1</strain>
    </source>
</reference>